<dbReference type="EMBL" id="BLLF01007246">
    <property type="protein sequence ID" value="GFH32855.1"/>
    <property type="molecule type" value="Genomic_DNA"/>
</dbReference>
<accession>A0A6A0AK35</accession>
<gene>
    <name evidence="1" type="ORF">HaLaN_32143</name>
</gene>
<protein>
    <submittedName>
        <fullName evidence="1">Uncharacterized protein</fullName>
    </submittedName>
</protein>
<comment type="caution">
    <text evidence="1">The sequence shown here is derived from an EMBL/GenBank/DDBJ whole genome shotgun (WGS) entry which is preliminary data.</text>
</comment>
<keyword evidence="2" id="KW-1185">Reference proteome</keyword>
<feature type="non-terminal residue" evidence="1">
    <location>
        <position position="1"/>
    </location>
</feature>
<organism evidence="1 2">
    <name type="scientific">Haematococcus lacustris</name>
    <name type="common">Green alga</name>
    <name type="synonym">Haematococcus pluvialis</name>
    <dbReference type="NCBI Taxonomy" id="44745"/>
    <lineage>
        <taxon>Eukaryota</taxon>
        <taxon>Viridiplantae</taxon>
        <taxon>Chlorophyta</taxon>
        <taxon>core chlorophytes</taxon>
        <taxon>Chlorophyceae</taxon>
        <taxon>CS clade</taxon>
        <taxon>Chlamydomonadales</taxon>
        <taxon>Haematococcaceae</taxon>
        <taxon>Haematococcus</taxon>
    </lineage>
</organism>
<sequence>TILQYLIQKVDNMQDSVNRVEDELMGRRRLHVLANTALTGSGQSGEQSSTGGTLLHGGAVRFPKNTQGMVYKLPTLLQYTGDVYLPHQLQQCRLATLAHGLTLFQLPQLAIDMAAVVAASILITRVYNFMVFSSVNANSKTQYGTGQRVQVVLAKSDKNSSDDLDTTLQLLSDTYNTAVYSNLSAEKKKE</sequence>
<proteinExistence type="predicted"/>
<dbReference type="AlphaFoldDB" id="A0A6A0AK35"/>
<reference evidence="1 2" key="1">
    <citation type="submission" date="2020-02" db="EMBL/GenBank/DDBJ databases">
        <title>Draft genome sequence of Haematococcus lacustris strain NIES-144.</title>
        <authorList>
            <person name="Morimoto D."/>
            <person name="Nakagawa S."/>
            <person name="Yoshida T."/>
            <person name="Sawayama S."/>
        </authorList>
    </citation>
    <scope>NUCLEOTIDE SEQUENCE [LARGE SCALE GENOMIC DNA]</scope>
    <source>
        <strain evidence="1 2">NIES-144</strain>
    </source>
</reference>
<name>A0A6A0AK35_HAELA</name>
<dbReference type="Proteomes" id="UP000485058">
    <property type="component" value="Unassembled WGS sequence"/>
</dbReference>
<feature type="non-terminal residue" evidence="1">
    <location>
        <position position="190"/>
    </location>
</feature>
<evidence type="ECO:0000313" key="2">
    <source>
        <dbReference type="Proteomes" id="UP000485058"/>
    </source>
</evidence>
<evidence type="ECO:0000313" key="1">
    <source>
        <dbReference type="EMBL" id="GFH32855.1"/>
    </source>
</evidence>